<feature type="transmembrane region" description="Helical" evidence="6">
    <location>
        <begin position="12"/>
        <end position="32"/>
    </location>
</feature>
<evidence type="ECO:0000313" key="7">
    <source>
        <dbReference type="EMBL" id="CAK8683147.1"/>
    </source>
</evidence>
<evidence type="ECO:0000256" key="3">
    <source>
        <dbReference type="ARBA" id="ARBA00022692"/>
    </source>
</evidence>
<protein>
    <recommendedName>
        <fullName evidence="9">Tetraspanin-31</fullName>
    </recommendedName>
</protein>
<dbReference type="InterPro" id="IPR018499">
    <property type="entry name" value="Tetraspanin/Peripherin"/>
</dbReference>
<evidence type="ECO:0000256" key="4">
    <source>
        <dbReference type="ARBA" id="ARBA00022989"/>
    </source>
</evidence>
<dbReference type="PRINTS" id="PR00259">
    <property type="entry name" value="TMFOUR"/>
</dbReference>
<accession>A0ABP0FU66</accession>
<keyword evidence="5 6" id="KW-0472">Membrane</keyword>
<evidence type="ECO:0000256" key="1">
    <source>
        <dbReference type="ARBA" id="ARBA00004141"/>
    </source>
</evidence>
<evidence type="ECO:0000256" key="5">
    <source>
        <dbReference type="ARBA" id="ARBA00023136"/>
    </source>
</evidence>
<reference evidence="7 8" key="1">
    <citation type="submission" date="2024-02" db="EMBL/GenBank/DDBJ databases">
        <authorList>
            <person name="Daric V."/>
            <person name="Darras S."/>
        </authorList>
    </citation>
    <scope>NUCLEOTIDE SEQUENCE [LARGE SCALE GENOMIC DNA]</scope>
</reference>
<dbReference type="EMBL" id="CAWYQH010000096">
    <property type="protein sequence ID" value="CAK8683147.1"/>
    <property type="molecule type" value="Genomic_DNA"/>
</dbReference>
<feature type="transmembrane region" description="Helical" evidence="6">
    <location>
        <begin position="72"/>
        <end position="99"/>
    </location>
</feature>
<feature type="transmembrane region" description="Helical" evidence="6">
    <location>
        <begin position="44"/>
        <end position="65"/>
    </location>
</feature>
<dbReference type="InterPro" id="IPR000301">
    <property type="entry name" value="Tetraspanin_animals"/>
</dbReference>
<keyword evidence="4 6" id="KW-1133">Transmembrane helix</keyword>
<dbReference type="PANTHER" id="PTHR19282:SF452">
    <property type="entry name" value="LD03691P"/>
    <property type="match status" value="1"/>
</dbReference>
<evidence type="ECO:0008006" key="9">
    <source>
        <dbReference type="Google" id="ProtNLM"/>
    </source>
</evidence>
<evidence type="ECO:0000256" key="6">
    <source>
        <dbReference type="SAM" id="Phobius"/>
    </source>
</evidence>
<dbReference type="Pfam" id="PF00335">
    <property type="entry name" value="Tetraspanin"/>
    <property type="match status" value="1"/>
</dbReference>
<organism evidence="7 8">
    <name type="scientific">Clavelina lepadiformis</name>
    <name type="common">Light-bulb sea squirt</name>
    <name type="synonym">Ascidia lepadiformis</name>
    <dbReference type="NCBI Taxonomy" id="159417"/>
    <lineage>
        <taxon>Eukaryota</taxon>
        <taxon>Metazoa</taxon>
        <taxon>Chordata</taxon>
        <taxon>Tunicata</taxon>
        <taxon>Ascidiacea</taxon>
        <taxon>Aplousobranchia</taxon>
        <taxon>Clavelinidae</taxon>
        <taxon>Clavelina</taxon>
    </lineage>
</organism>
<dbReference type="Proteomes" id="UP001642483">
    <property type="component" value="Unassembled WGS sequence"/>
</dbReference>
<evidence type="ECO:0000256" key="2">
    <source>
        <dbReference type="ARBA" id="ARBA00006840"/>
    </source>
</evidence>
<sequence>MCGGYTCSKNLLAFLNVLFLLVSFLLIGVAAYAKASAKITSIELAGGIIASGLFLFAIAVLGLIAGSKHHQVLLFFYVVILFLLFIVQFSVSIACLAFSEAQVRNNVGAIWTDNKVSNATKTDAENYFHCCAWKEEEWQQIGNKNSTILQNCIEDNICKAPATTPGGATTPEGGSMCNTQCCTCSTVIPEKVSTILEATGGIGLFFSFTEMLGVWLAVRFRNQKDPRANPNQFL</sequence>
<evidence type="ECO:0000313" key="8">
    <source>
        <dbReference type="Proteomes" id="UP001642483"/>
    </source>
</evidence>
<comment type="caution">
    <text evidence="7">The sequence shown here is derived from an EMBL/GenBank/DDBJ whole genome shotgun (WGS) entry which is preliminary data.</text>
</comment>
<name>A0ABP0FU66_CLALP</name>
<comment type="subcellular location">
    <subcellularLocation>
        <location evidence="1">Membrane</location>
        <topology evidence="1">Multi-pass membrane protein</topology>
    </subcellularLocation>
</comment>
<comment type="similarity">
    <text evidence="2">Belongs to the tetraspanin (TM4SF) family.</text>
</comment>
<dbReference type="PANTHER" id="PTHR19282">
    <property type="entry name" value="TETRASPANIN"/>
    <property type="match status" value="1"/>
</dbReference>
<gene>
    <name evidence="7" type="ORF">CVLEPA_LOCUS14249</name>
</gene>
<proteinExistence type="inferred from homology"/>
<dbReference type="PIRSF" id="PIRSF002419">
    <property type="entry name" value="Tetraspanin"/>
    <property type="match status" value="1"/>
</dbReference>
<keyword evidence="8" id="KW-1185">Reference proteome</keyword>
<keyword evidence="3 6" id="KW-0812">Transmembrane</keyword>